<evidence type="ECO:0000256" key="7">
    <source>
        <dbReference type="ARBA" id="ARBA00022989"/>
    </source>
</evidence>
<keyword evidence="6" id="KW-0735">Signal-anchor</keyword>
<dbReference type="GO" id="GO:0016757">
    <property type="term" value="F:glycosyltransferase activity"/>
    <property type="evidence" value="ECO:0007669"/>
    <property type="project" value="UniProtKB-KW"/>
</dbReference>
<dbReference type="SUPFAM" id="SSF53448">
    <property type="entry name" value="Nucleotide-diphospho-sugar transferases"/>
    <property type="match status" value="1"/>
</dbReference>
<evidence type="ECO:0000256" key="1">
    <source>
        <dbReference type="ARBA" id="ARBA00004606"/>
    </source>
</evidence>
<evidence type="ECO:0000256" key="10">
    <source>
        <dbReference type="SAM" id="SignalP"/>
    </source>
</evidence>
<sequence length="462" mass="53080">MEVALFVSIFCVIAAGALDIKDIVITISSQSNKYHQHLAEDLKKEIHEQARSLKREPPIVHLSHEDFPHVGGWTILPLIPYLMKLHRKNCSWFFFAEDRTRIKLNKLVKTFQNHNYEKEIWLGYTMQDKEPTIIHHFAFFEDPGTLKYPNTLAGFAISKALMERLEDRWKNRDLSTSDFSIDHAYELALFIWNKNEGSALKHESTFCISEQENCATFPLPFSPCEKLIPEESMYFAVKTCQKFHKDRVHIVKRTWGQQASRLYFFSDIEDTSIPTISVEIPNTERGHCGKTMAIIRRVSEHIREDPSVKWIVIADDDTILSVARLQQLLTCYDSTTPVALGERYGYNIHNKQGYNYITGGGGIVLSRVLLDKLGVRGTCKCPSISSPDDMFLGVCIARLGVDITHSPLFHQARPMDYAPEYLKNQPAVSFHKHWMVDPISVYDKWFAKADLQISADNKHSEL</sequence>
<name>A0A8K0D781_IGNLU</name>
<dbReference type="OrthoDB" id="421979at2759"/>
<dbReference type="AlphaFoldDB" id="A0A8K0D781"/>
<comment type="similarity">
    <text evidence="2">Belongs to the glycosyltransferase 31 family.</text>
</comment>
<feature type="domain" description="Fringe-like glycosyltransferase" evidence="11">
    <location>
        <begin position="231"/>
        <end position="444"/>
    </location>
</feature>
<dbReference type="Pfam" id="PF02434">
    <property type="entry name" value="Fringe"/>
    <property type="match status" value="1"/>
</dbReference>
<dbReference type="Gene3D" id="3.90.550.50">
    <property type="match status" value="2"/>
</dbReference>
<feature type="signal peptide" evidence="10">
    <location>
        <begin position="1"/>
        <end position="17"/>
    </location>
</feature>
<evidence type="ECO:0000256" key="3">
    <source>
        <dbReference type="ARBA" id="ARBA00022676"/>
    </source>
</evidence>
<keyword evidence="7" id="KW-1133">Transmembrane helix</keyword>
<dbReference type="FunFam" id="3.90.550.50:FF:000008">
    <property type="entry name" value="Beta-1,3-glucosyltransferase"/>
    <property type="match status" value="1"/>
</dbReference>
<dbReference type="GO" id="GO:0012505">
    <property type="term" value="C:endomembrane system"/>
    <property type="evidence" value="ECO:0007669"/>
    <property type="project" value="UniProtKB-SubCell"/>
</dbReference>
<evidence type="ECO:0000313" key="12">
    <source>
        <dbReference type="EMBL" id="KAF2898307.1"/>
    </source>
</evidence>
<keyword evidence="13" id="KW-1185">Reference proteome</keyword>
<keyword evidence="3" id="KW-0328">Glycosyltransferase</keyword>
<evidence type="ECO:0000256" key="2">
    <source>
        <dbReference type="ARBA" id="ARBA00008661"/>
    </source>
</evidence>
<evidence type="ECO:0000256" key="8">
    <source>
        <dbReference type="ARBA" id="ARBA00023136"/>
    </source>
</evidence>
<evidence type="ECO:0000259" key="11">
    <source>
        <dbReference type="Pfam" id="PF02434"/>
    </source>
</evidence>
<evidence type="ECO:0000256" key="6">
    <source>
        <dbReference type="ARBA" id="ARBA00022968"/>
    </source>
</evidence>
<reference evidence="12" key="1">
    <citation type="submission" date="2019-08" db="EMBL/GenBank/DDBJ databases">
        <title>The genome of the North American firefly Photinus pyralis.</title>
        <authorList>
            <consortium name="Photinus pyralis genome working group"/>
            <person name="Fallon T.R."/>
            <person name="Sander Lower S.E."/>
            <person name="Weng J.-K."/>
        </authorList>
    </citation>
    <scope>NUCLEOTIDE SEQUENCE</scope>
    <source>
        <strain evidence="12">TRF0915ILg1</strain>
        <tissue evidence="12">Whole body</tissue>
    </source>
</reference>
<evidence type="ECO:0000313" key="13">
    <source>
        <dbReference type="Proteomes" id="UP000801492"/>
    </source>
</evidence>
<protein>
    <recommendedName>
        <fullName evidence="11">Fringe-like glycosyltransferase domain-containing protein</fullName>
    </recommendedName>
</protein>
<accession>A0A8K0D781</accession>
<feature type="chain" id="PRO_5035439687" description="Fringe-like glycosyltransferase domain-containing protein" evidence="10">
    <location>
        <begin position="18"/>
        <end position="462"/>
    </location>
</feature>
<comment type="caution">
    <text evidence="12">The sequence shown here is derived from an EMBL/GenBank/DDBJ whole genome shotgun (WGS) entry which is preliminary data.</text>
</comment>
<evidence type="ECO:0000256" key="4">
    <source>
        <dbReference type="ARBA" id="ARBA00022679"/>
    </source>
</evidence>
<dbReference type="EMBL" id="VTPC01003590">
    <property type="protein sequence ID" value="KAF2898307.1"/>
    <property type="molecule type" value="Genomic_DNA"/>
</dbReference>
<keyword evidence="5" id="KW-0812">Transmembrane</keyword>
<dbReference type="InterPro" id="IPR003378">
    <property type="entry name" value="Fringe-like_glycosylTrfase"/>
</dbReference>
<keyword evidence="10" id="KW-0732">Signal</keyword>
<keyword evidence="8" id="KW-0472">Membrane</keyword>
<comment type="subcellular location">
    <subcellularLocation>
        <location evidence="9">Endomembrane system</location>
        <topology evidence="9">Single-pass membrane protein</topology>
    </subcellularLocation>
    <subcellularLocation>
        <location evidence="1">Membrane</location>
        <topology evidence="1">Single-pass type II membrane protein</topology>
    </subcellularLocation>
</comment>
<dbReference type="Proteomes" id="UP000801492">
    <property type="component" value="Unassembled WGS sequence"/>
</dbReference>
<gene>
    <name evidence="12" type="ORF">ILUMI_07878</name>
</gene>
<dbReference type="InterPro" id="IPR029044">
    <property type="entry name" value="Nucleotide-diphossugar_trans"/>
</dbReference>
<evidence type="ECO:0000256" key="9">
    <source>
        <dbReference type="ARBA" id="ARBA00037847"/>
    </source>
</evidence>
<evidence type="ECO:0000256" key="5">
    <source>
        <dbReference type="ARBA" id="ARBA00022692"/>
    </source>
</evidence>
<dbReference type="PANTHER" id="PTHR10811">
    <property type="entry name" value="FRINGE-RELATED"/>
    <property type="match status" value="1"/>
</dbReference>
<proteinExistence type="inferred from homology"/>
<keyword evidence="4" id="KW-0808">Transferase</keyword>
<organism evidence="12 13">
    <name type="scientific">Ignelater luminosus</name>
    <name type="common">Cucubano</name>
    <name type="synonym">Pyrophorus luminosus</name>
    <dbReference type="NCBI Taxonomy" id="2038154"/>
    <lineage>
        <taxon>Eukaryota</taxon>
        <taxon>Metazoa</taxon>
        <taxon>Ecdysozoa</taxon>
        <taxon>Arthropoda</taxon>
        <taxon>Hexapoda</taxon>
        <taxon>Insecta</taxon>
        <taxon>Pterygota</taxon>
        <taxon>Neoptera</taxon>
        <taxon>Endopterygota</taxon>
        <taxon>Coleoptera</taxon>
        <taxon>Polyphaga</taxon>
        <taxon>Elateriformia</taxon>
        <taxon>Elateroidea</taxon>
        <taxon>Elateridae</taxon>
        <taxon>Agrypninae</taxon>
        <taxon>Pyrophorini</taxon>
        <taxon>Ignelater</taxon>
    </lineage>
</organism>
<dbReference type="GO" id="GO:0016020">
    <property type="term" value="C:membrane"/>
    <property type="evidence" value="ECO:0007669"/>
    <property type="project" value="UniProtKB-SubCell"/>
</dbReference>